<organism evidence="2 3">
    <name type="scientific">Metamycoplasma neophronis</name>
    <dbReference type="NCBI Taxonomy" id="872983"/>
    <lineage>
        <taxon>Bacteria</taxon>
        <taxon>Bacillati</taxon>
        <taxon>Mycoplasmatota</taxon>
        <taxon>Mycoplasmoidales</taxon>
        <taxon>Metamycoplasmataceae</taxon>
        <taxon>Metamycoplasma</taxon>
    </lineage>
</organism>
<dbReference type="RefSeq" id="WP_140914918.1">
    <property type="nucleotide sequence ID" value="NZ_VHHP01000005.1"/>
</dbReference>
<name>A0ABY2YZL2_9BACT</name>
<reference evidence="2" key="1">
    <citation type="submission" date="2019-06" db="EMBL/GenBank/DDBJ databases">
        <title>Mycoplasma neophronis type strain whole genome sequence.</title>
        <authorList>
            <person name="Spergser J."/>
        </authorList>
    </citation>
    <scope>NUCLEOTIDE SEQUENCE [LARGE SCALE GENOMIC DNA]</scope>
    <source>
        <strain evidence="2">DSM 24097</strain>
    </source>
</reference>
<evidence type="ECO:0000313" key="3">
    <source>
        <dbReference type="Proteomes" id="UP000316851"/>
    </source>
</evidence>
<feature type="region of interest" description="Disordered" evidence="1">
    <location>
        <begin position="400"/>
        <end position="430"/>
    </location>
</feature>
<feature type="region of interest" description="Disordered" evidence="1">
    <location>
        <begin position="296"/>
        <end position="319"/>
    </location>
</feature>
<gene>
    <name evidence="2" type="ORF">FJR74_02215</name>
</gene>
<feature type="compositionally biased region" description="Basic and acidic residues" evidence="1">
    <location>
        <begin position="409"/>
        <end position="421"/>
    </location>
</feature>
<feature type="compositionally biased region" description="Polar residues" evidence="1">
    <location>
        <begin position="300"/>
        <end position="311"/>
    </location>
</feature>
<dbReference type="EMBL" id="VHHP01000005">
    <property type="protein sequence ID" value="TPR53694.1"/>
    <property type="molecule type" value="Genomic_DNA"/>
</dbReference>
<proteinExistence type="predicted"/>
<keyword evidence="3" id="KW-1185">Reference proteome</keyword>
<sequence length="430" mass="49409">MNNKKIGTNYKIIFRESDKFVDPFNFEITQIEKALNSKDFQLTISGSLSFDDLAKMIEILNGLNNKNLAGSFFVIDNELAVLNHQLSYSEIMSRRFIDWQSTLESWFEFAVDKKIESMKYCAVLLNGSMLSFDIIISRFNLNDLPPYDDDINFKEIPKKHRQNVEFFTRLADEFEMSLESWKFNPNLNYLNGSESIKNISLAKFFKPDLAVENIEIKISKLNRMRIINDIHQLRIRLGAGDRSYPAEARNSASEEPWLNLYLEELGSYENGYNDEQDCAGEFVEPALEDNIIKNKRTKKQQQSDNTFNNESVNNPMNDPMVNNQSPEDFMNNMLEKMIGDIYKAAKASGIKDEQMFEYFDEAFKEMQNMGLPSLNSDPESSAKIREILAKIIAENSGTIVSSDFAKNSSAEKESTEEKSENNGDFGEEIN</sequence>
<protein>
    <submittedName>
        <fullName evidence="2">Uncharacterized protein</fullName>
    </submittedName>
</protein>
<comment type="caution">
    <text evidence="2">The sequence shown here is derived from an EMBL/GenBank/DDBJ whole genome shotgun (WGS) entry which is preliminary data.</text>
</comment>
<evidence type="ECO:0000313" key="2">
    <source>
        <dbReference type="EMBL" id="TPR53694.1"/>
    </source>
</evidence>
<evidence type="ECO:0000256" key="1">
    <source>
        <dbReference type="SAM" id="MobiDB-lite"/>
    </source>
</evidence>
<accession>A0ABY2YZL2</accession>
<dbReference type="Proteomes" id="UP000316851">
    <property type="component" value="Unassembled WGS sequence"/>
</dbReference>